<name>A0A2T5LUH5_9EURO</name>
<dbReference type="Pfam" id="PF04525">
    <property type="entry name" value="LOR"/>
    <property type="match status" value="1"/>
</dbReference>
<dbReference type="SUPFAM" id="SSF54518">
    <property type="entry name" value="Tubby C-terminal domain-like"/>
    <property type="match status" value="1"/>
</dbReference>
<dbReference type="AlphaFoldDB" id="A0A2T5LUH5"/>
<dbReference type="RefSeq" id="XP_040751334.1">
    <property type="nucleotide sequence ID" value="XM_040895983.1"/>
</dbReference>
<organism evidence="2 3">
    <name type="scientific">Aspergillus ochraceoroseus IBT 24754</name>
    <dbReference type="NCBI Taxonomy" id="1392256"/>
    <lineage>
        <taxon>Eukaryota</taxon>
        <taxon>Fungi</taxon>
        <taxon>Dikarya</taxon>
        <taxon>Ascomycota</taxon>
        <taxon>Pezizomycotina</taxon>
        <taxon>Eurotiomycetes</taxon>
        <taxon>Eurotiomycetidae</taxon>
        <taxon>Eurotiales</taxon>
        <taxon>Aspergillaceae</taxon>
        <taxon>Aspergillus</taxon>
        <taxon>Aspergillus subgen. Nidulantes</taxon>
    </lineage>
</organism>
<sequence length="261" mass="29382">MYGGNIASSSPLLQQPTTPAYPIAIRPEHITPGETILTIRNRPEPWHALDYTIYHRNGATLFTVHGDPWSLGHRRVFRDRSGLPLFELRGRWYNSSMLELKLPGDTGNSDVLLSAKCRVAIQAPRVVLRFRNMVETVTTPTPTMTAAARVSHHPALAAKDNETVMEIRALDLDNVLQVAVVEGRRVAYIERVTDLDELMEGQKPPFRFRPKWRVRVAQGVDLSLVAVMGVILGHQVSGVGAMHVYTKAWLWRSTFIDHFIC</sequence>
<comment type="caution">
    <text evidence="2">The sequence shown here is derived from an EMBL/GenBank/DDBJ whole genome shotgun (WGS) entry which is preliminary data.</text>
</comment>
<proteinExistence type="inferred from homology"/>
<protein>
    <recommendedName>
        <fullName evidence="4">Tubby C-terminal domain-containing protein</fullName>
    </recommendedName>
</protein>
<dbReference type="InterPro" id="IPR038595">
    <property type="entry name" value="LOR_sf"/>
</dbReference>
<gene>
    <name evidence="2" type="ORF">P175DRAFT_0493742</name>
</gene>
<dbReference type="VEuPathDB" id="FungiDB:P175DRAFT_0493742"/>
<comment type="similarity">
    <text evidence="1">Belongs to the LOR family.</text>
</comment>
<dbReference type="OrthoDB" id="97518at2759"/>
<evidence type="ECO:0000313" key="2">
    <source>
        <dbReference type="EMBL" id="PTU19942.1"/>
    </source>
</evidence>
<reference evidence="2 3" key="1">
    <citation type="journal article" date="2018" name="Proc. Natl. Acad. Sci. U.S.A.">
        <title>Linking secondary metabolites to gene clusters through genome sequencing of six diverse Aspergillus species.</title>
        <authorList>
            <person name="Kaerboelling I."/>
            <person name="Vesth T.C."/>
            <person name="Frisvad J.C."/>
            <person name="Nybo J.L."/>
            <person name="Theobald S."/>
            <person name="Kuo A."/>
            <person name="Bowyer P."/>
            <person name="Matsuda Y."/>
            <person name="Mondo S."/>
            <person name="Lyhne E.K."/>
            <person name="Kogle M.E."/>
            <person name="Clum A."/>
            <person name="Lipzen A."/>
            <person name="Salamov A."/>
            <person name="Ngan C.Y."/>
            <person name="Daum C."/>
            <person name="Chiniquy J."/>
            <person name="Barry K."/>
            <person name="LaButti K."/>
            <person name="Haridas S."/>
            <person name="Simmons B.A."/>
            <person name="Magnuson J.K."/>
            <person name="Mortensen U.H."/>
            <person name="Larsen T.O."/>
            <person name="Grigoriev I.V."/>
            <person name="Baker S.E."/>
            <person name="Andersen M.R."/>
        </authorList>
    </citation>
    <scope>NUCLEOTIDE SEQUENCE [LARGE SCALE GENOMIC DNA]</scope>
    <source>
        <strain evidence="2 3">IBT 24754</strain>
    </source>
</reference>
<dbReference type="EMBL" id="MSFN02000005">
    <property type="protein sequence ID" value="PTU19942.1"/>
    <property type="molecule type" value="Genomic_DNA"/>
</dbReference>
<evidence type="ECO:0000256" key="1">
    <source>
        <dbReference type="ARBA" id="ARBA00005437"/>
    </source>
</evidence>
<dbReference type="InterPro" id="IPR007612">
    <property type="entry name" value="LOR"/>
</dbReference>
<evidence type="ECO:0008006" key="4">
    <source>
        <dbReference type="Google" id="ProtNLM"/>
    </source>
</evidence>
<dbReference type="Proteomes" id="UP000244073">
    <property type="component" value="Unassembled WGS sequence"/>
</dbReference>
<accession>A0A2T5LUH5</accession>
<dbReference type="GeneID" id="63812865"/>
<dbReference type="InterPro" id="IPR025659">
    <property type="entry name" value="Tubby-like_C"/>
</dbReference>
<evidence type="ECO:0000313" key="3">
    <source>
        <dbReference type="Proteomes" id="UP000244073"/>
    </source>
</evidence>
<dbReference type="Gene3D" id="2.40.160.200">
    <property type="entry name" value="LURP1-related"/>
    <property type="match status" value="1"/>
</dbReference>